<keyword evidence="2" id="KW-1185">Reference proteome</keyword>
<accession>A0A9P0NTE9</accession>
<evidence type="ECO:0000313" key="1">
    <source>
        <dbReference type="EMBL" id="CAH1955529.1"/>
    </source>
</evidence>
<dbReference type="AlphaFoldDB" id="A0A9P0NTE9"/>
<protein>
    <submittedName>
        <fullName evidence="1">Uncharacterized protein</fullName>
    </submittedName>
</protein>
<dbReference type="Proteomes" id="UP001152888">
    <property type="component" value="Unassembled WGS sequence"/>
</dbReference>
<name>A0A9P0NTE9_ACAOB</name>
<proteinExistence type="predicted"/>
<evidence type="ECO:0000313" key="2">
    <source>
        <dbReference type="Proteomes" id="UP001152888"/>
    </source>
</evidence>
<dbReference type="EMBL" id="CAKOFQ010006661">
    <property type="protein sequence ID" value="CAH1955529.1"/>
    <property type="molecule type" value="Genomic_DNA"/>
</dbReference>
<comment type="caution">
    <text evidence="1">The sequence shown here is derived from an EMBL/GenBank/DDBJ whole genome shotgun (WGS) entry which is preliminary data.</text>
</comment>
<sequence>MSSRAQKLVQLALEEEIDSRESSLIFRHRITSHSKETDSRQRKLFSVISGVAFGSEKDPGILYYKRDIFQEDYKMVDMNRSSRKPIGLPLELCLPRQTPKGLSKKKHNHLLMLLQWIPEAFYVFL</sequence>
<reference evidence="1" key="1">
    <citation type="submission" date="2022-03" db="EMBL/GenBank/DDBJ databases">
        <authorList>
            <person name="Sayadi A."/>
        </authorList>
    </citation>
    <scope>NUCLEOTIDE SEQUENCE</scope>
</reference>
<dbReference type="OrthoDB" id="6611988at2759"/>
<organism evidence="1 2">
    <name type="scientific">Acanthoscelides obtectus</name>
    <name type="common">Bean weevil</name>
    <name type="synonym">Bruchus obtectus</name>
    <dbReference type="NCBI Taxonomy" id="200917"/>
    <lineage>
        <taxon>Eukaryota</taxon>
        <taxon>Metazoa</taxon>
        <taxon>Ecdysozoa</taxon>
        <taxon>Arthropoda</taxon>
        <taxon>Hexapoda</taxon>
        <taxon>Insecta</taxon>
        <taxon>Pterygota</taxon>
        <taxon>Neoptera</taxon>
        <taxon>Endopterygota</taxon>
        <taxon>Coleoptera</taxon>
        <taxon>Polyphaga</taxon>
        <taxon>Cucujiformia</taxon>
        <taxon>Chrysomeloidea</taxon>
        <taxon>Chrysomelidae</taxon>
        <taxon>Bruchinae</taxon>
        <taxon>Bruchini</taxon>
        <taxon>Acanthoscelides</taxon>
    </lineage>
</organism>
<gene>
    <name evidence="1" type="ORF">ACAOBT_LOCUS1097</name>
</gene>